<feature type="transmembrane region" description="Helical" evidence="1">
    <location>
        <begin position="22"/>
        <end position="43"/>
    </location>
</feature>
<gene>
    <name evidence="2" type="ORF">B6U56_01490</name>
</gene>
<reference evidence="2 3" key="1">
    <citation type="submission" date="2017-03" db="EMBL/GenBank/DDBJ databases">
        <title>Phylogenomics and comparative genomics of Lactobacillus salivarius, a mammalian gut commensal.</title>
        <authorList>
            <person name="Harris H.M."/>
        </authorList>
    </citation>
    <scope>NUCLEOTIDE SEQUENCE [LARGE SCALE GENOMIC DNA]</scope>
    <source>
        <strain evidence="2 3">JCM 1047</strain>
    </source>
</reference>
<accession>A0A1V9RGB3</accession>
<keyword evidence="1" id="KW-0472">Membrane</keyword>
<sequence>MVVLEAVKNITVTYDLGNLADWVSAIGTVAAVVVALFFNYYGILKQDADSLGKELKEFTNKLNQKHEKRMTLFGNLKCNKKVRQK</sequence>
<comment type="caution">
    <text evidence="2">The sequence shown here is derived from an EMBL/GenBank/DDBJ whole genome shotgun (WGS) entry which is preliminary data.</text>
</comment>
<evidence type="ECO:0000313" key="2">
    <source>
        <dbReference type="EMBL" id="OQQ92018.1"/>
    </source>
</evidence>
<dbReference type="EMBL" id="NBEF01000009">
    <property type="protein sequence ID" value="OQQ92018.1"/>
    <property type="molecule type" value="Genomic_DNA"/>
</dbReference>
<proteinExistence type="predicted"/>
<keyword evidence="1" id="KW-0812">Transmembrane</keyword>
<evidence type="ECO:0000256" key="1">
    <source>
        <dbReference type="SAM" id="Phobius"/>
    </source>
</evidence>
<dbReference type="AlphaFoldDB" id="A0A1V9RGB3"/>
<name>A0A1V9RGB3_9LACO</name>
<dbReference type="Proteomes" id="UP000192575">
    <property type="component" value="Unassembled WGS sequence"/>
</dbReference>
<dbReference type="RefSeq" id="WP_081533634.1">
    <property type="nucleotide sequence ID" value="NZ_NBEF01000009.1"/>
</dbReference>
<keyword evidence="1" id="KW-1133">Transmembrane helix</keyword>
<evidence type="ECO:0000313" key="3">
    <source>
        <dbReference type="Proteomes" id="UP000192575"/>
    </source>
</evidence>
<organism evidence="2 3">
    <name type="scientific">Ligilactobacillus salivarius</name>
    <dbReference type="NCBI Taxonomy" id="1624"/>
    <lineage>
        <taxon>Bacteria</taxon>
        <taxon>Bacillati</taxon>
        <taxon>Bacillota</taxon>
        <taxon>Bacilli</taxon>
        <taxon>Lactobacillales</taxon>
        <taxon>Lactobacillaceae</taxon>
        <taxon>Ligilactobacillus</taxon>
    </lineage>
</organism>
<protein>
    <submittedName>
        <fullName evidence="2">Uncharacterized protein</fullName>
    </submittedName>
</protein>